<dbReference type="PROSITE" id="PS51257">
    <property type="entry name" value="PROKAR_LIPOPROTEIN"/>
    <property type="match status" value="1"/>
</dbReference>
<dbReference type="Gene3D" id="3.50.50.60">
    <property type="entry name" value="FAD/NAD(P)-binding domain"/>
    <property type="match status" value="1"/>
</dbReference>
<keyword evidence="9" id="KW-1185">Reference proteome</keyword>
<gene>
    <name evidence="8" type="ORF">GCM10007875_13220</name>
</gene>
<evidence type="ECO:0000256" key="5">
    <source>
        <dbReference type="RuleBase" id="RU003968"/>
    </source>
</evidence>
<dbReference type="PANTHER" id="PTHR11552:SF147">
    <property type="entry name" value="CHOLINE DEHYDROGENASE, MITOCHONDRIAL"/>
    <property type="match status" value="1"/>
</dbReference>
<accession>A0ABQ5YQ54</accession>
<feature type="domain" description="Glucose-methanol-choline oxidoreductase N-terminal" evidence="7">
    <location>
        <begin position="255"/>
        <end position="269"/>
    </location>
</feature>
<evidence type="ECO:0000256" key="4">
    <source>
        <dbReference type="ARBA" id="ARBA00022827"/>
    </source>
</evidence>
<sequence length="556" mass="60766">MRQVFDYVVVGGGSGGCVMAGRLSEDPSVSVCVLEAGGGGNSAIINTPAGAVAMLPTKLNNWAFETTPQSGLNGRKGYQPRGKALGGSSAVNAMVYIRGQKQDYDHWAALGNAGWSYDEVLPYFKLSESNERIHNEYHGQHGPLSVSDLRTDNPFQQDYLAAAREAGYPVTDDFNGADQEGVGIYQVTQKHGERWSAARAYLLPHMDNRENLVVHTHALVQKIEFQGKRAVAVEVEIKGQTHRIEATREIILAAGAFQTPQLLMVSGVGDSSELASQGIECRHHLPGVGKNLHDHPDFIFGYKTRSTDNLGVSLKGSVRMIREMLRYKRERRGMLSSNFAEGGGFLKTDPTLASPDVQLHFVIALVDDHARNFHMGHGFSCHVCLLQPKSRGSVGIQSKSMKDAPVIDIGFYQNPEDLEVMVKGYKLTQKLMQAPSLAKHVVEDSFTANVKTDDDIREILRNRTDTVYHPVGTCKMGNDDMAVVDAQLRVRGLEGLRIVDCSVMPTVPSGNTNAPMIMMAEKTVDIIRGYSRVAAGAANPTNEQLEQAEHLAEVLP</sequence>
<evidence type="ECO:0000313" key="8">
    <source>
        <dbReference type="EMBL" id="GLR26234.1"/>
    </source>
</evidence>
<evidence type="ECO:0000313" key="9">
    <source>
        <dbReference type="Proteomes" id="UP001156664"/>
    </source>
</evidence>
<dbReference type="EMBL" id="BSOJ01000012">
    <property type="protein sequence ID" value="GLR26234.1"/>
    <property type="molecule type" value="Genomic_DNA"/>
</dbReference>
<dbReference type="SUPFAM" id="SSF51905">
    <property type="entry name" value="FAD/NAD(P)-binding domain"/>
    <property type="match status" value="1"/>
</dbReference>
<keyword evidence="4 5" id="KW-0274">FAD</keyword>
<name>A0ABQ5YQ54_9BURK</name>
<dbReference type="RefSeq" id="WP_284280735.1">
    <property type="nucleotide sequence ID" value="NZ_BSOJ01000012.1"/>
</dbReference>
<comment type="caution">
    <text evidence="8">The sequence shown here is derived from an EMBL/GenBank/DDBJ whole genome shotgun (WGS) entry which is preliminary data.</text>
</comment>
<proteinExistence type="inferred from homology"/>
<dbReference type="PIRSF" id="PIRSF000137">
    <property type="entry name" value="Alcohol_oxidase"/>
    <property type="match status" value="1"/>
</dbReference>
<dbReference type="InterPro" id="IPR012132">
    <property type="entry name" value="GMC_OxRdtase"/>
</dbReference>
<keyword evidence="3 5" id="KW-0285">Flavoprotein</keyword>
<dbReference type="InterPro" id="IPR000172">
    <property type="entry name" value="GMC_OxRdtase_N"/>
</dbReference>
<reference evidence="9" key="1">
    <citation type="journal article" date="2019" name="Int. J. Syst. Evol. Microbiol.">
        <title>The Global Catalogue of Microorganisms (GCM) 10K type strain sequencing project: providing services to taxonomists for standard genome sequencing and annotation.</title>
        <authorList>
            <consortium name="The Broad Institute Genomics Platform"/>
            <consortium name="The Broad Institute Genome Sequencing Center for Infectious Disease"/>
            <person name="Wu L."/>
            <person name="Ma J."/>
        </authorList>
    </citation>
    <scope>NUCLEOTIDE SEQUENCE [LARGE SCALE GENOMIC DNA]</scope>
    <source>
        <strain evidence="9">NBRC 105857</strain>
    </source>
</reference>
<dbReference type="SUPFAM" id="SSF54373">
    <property type="entry name" value="FAD-linked reductases, C-terminal domain"/>
    <property type="match status" value="1"/>
</dbReference>
<dbReference type="Gene3D" id="3.30.560.10">
    <property type="entry name" value="Glucose Oxidase, domain 3"/>
    <property type="match status" value="1"/>
</dbReference>
<evidence type="ECO:0000259" key="6">
    <source>
        <dbReference type="PROSITE" id="PS00623"/>
    </source>
</evidence>
<dbReference type="Proteomes" id="UP001156664">
    <property type="component" value="Unassembled WGS sequence"/>
</dbReference>
<evidence type="ECO:0000259" key="7">
    <source>
        <dbReference type="PROSITE" id="PS00624"/>
    </source>
</evidence>
<evidence type="ECO:0000256" key="2">
    <source>
        <dbReference type="ARBA" id="ARBA00010790"/>
    </source>
</evidence>
<dbReference type="InterPro" id="IPR007867">
    <property type="entry name" value="GMC_OxRtase_C"/>
</dbReference>
<dbReference type="Pfam" id="PF05199">
    <property type="entry name" value="GMC_oxred_C"/>
    <property type="match status" value="1"/>
</dbReference>
<dbReference type="PANTHER" id="PTHR11552">
    <property type="entry name" value="GLUCOSE-METHANOL-CHOLINE GMC OXIDOREDUCTASE"/>
    <property type="match status" value="1"/>
</dbReference>
<evidence type="ECO:0000256" key="1">
    <source>
        <dbReference type="ARBA" id="ARBA00001974"/>
    </source>
</evidence>
<dbReference type="PROSITE" id="PS00623">
    <property type="entry name" value="GMC_OXRED_1"/>
    <property type="match status" value="1"/>
</dbReference>
<comment type="cofactor">
    <cofactor evidence="1">
        <name>FAD</name>
        <dbReference type="ChEBI" id="CHEBI:57692"/>
    </cofactor>
</comment>
<feature type="domain" description="Glucose-methanol-choline oxidoreductase N-terminal" evidence="6">
    <location>
        <begin position="82"/>
        <end position="105"/>
    </location>
</feature>
<dbReference type="PROSITE" id="PS00624">
    <property type="entry name" value="GMC_OXRED_2"/>
    <property type="match status" value="1"/>
</dbReference>
<organism evidence="8 9">
    <name type="scientific">Limnobacter litoralis</name>
    <dbReference type="NCBI Taxonomy" id="481366"/>
    <lineage>
        <taxon>Bacteria</taxon>
        <taxon>Pseudomonadati</taxon>
        <taxon>Pseudomonadota</taxon>
        <taxon>Betaproteobacteria</taxon>
        <taxon>Burkholderiales</taxon>
        <taxon>Burkholderiaceae</taxon>
        <taxon>Limnobacter</taxon>
    </lineage>
</organism>
<dbReference type="Pfam" id="PF00732">
    <property type="entry name" value="GMC_oxred_N"/>
    <property type="match status" value="1"/>
</dbReference>
<dbReference type="InterPro" id="IPR036188">
    <property type="entry name" value="FAD/NAD-bd_sf"/>
</dbReference>
<protein>
    <submittedName>
        <fullName evidence="8">Oxidoreductase</fullName>
    </submittedName>
</protein>
<evidence type="ECO:0000256" key="3">
    <source>
        <dbReference type="ARBA" id="ARBA00022630"/>
    </source>
</evidence>
<comment type="similarity">
    <text evidence="2 5">Belongs to the GMC oxidoreductase family.</text>
</comment>